<evidence type="ECO:0000313" key="1">
    <source>
        <dbReference type="EMBL" id="SEV92512.1"/>
    </source>
</evidence>
<sequence>MNKKDIAEDFLVSTAKGDVRRVYESYVADDFFHHNPWFKGDRETLMLAMEDAAKEQPDVIFEVKLALEDGDYVSTHSHFRLNEDHIGMASTHIFRFRDDKIVEMWDYGQEIPENMVNENGMF</sequence>
<dbReference type="Proteomes" id="UP000243605">
    <property type="component" value="Unassembled WGS sequence"/>
</dbReference>
<reference evidence="1 2" key="1">
    <citation type="submission" date="2016-10" db="EMBL/GenBank/DDBJ databases">
        <authorList>
            <person name="Varghese N."/>
            <person name="Submissions S."/>
        </authorList>
    </citation>
    <scope>NUCLEOTIDE SEQUENCE [LARGE SCALE GENOMIC DNA]</scope>
    <source>
        <strain evidence="1 2">IBRC-M10081</strain>
    </source>
</reference>
<dbReference type="GO" id="GO:0030638">
    <property type="term" value="P:polyketide metabolic process"/>
    <property type="evidence" value="ECO:0007669"/>
    <property type="project" value="InterPro"/>
</dbReference>
<dbReference type="AlphaFoldDB" id="A0A662Z4I8"/>
<proteinExistence type="predicted"/>
<dbReference type="Pfam" id="PF07366">
    <property type="entry name" value="SnoaL"/>
    <property type="match status" value="1"/>
</dbReference>
<keyword evidence="2" id="KW-1185">Reference proteome</keyword>
<name>A0A662Z4I8_9STAP</name>
<dbReference type="InterPro" id="IPR032710">
    <property type="entry name" value="NTF2-like_dom_sf"/>
</dbReference>
<dbReference type="SUPFAM" id="SSF54427">
    <property type="entry name" value="NTF2-like"/>
    <property type="match status" value="1"/>
</dbReference>
<dbReference type="OrthoDB" id="9812089at2"/>
<dbReference type="EMBL" id="FOIT01000002">
    <property type="protein sequence ID" value="SEV92512.1"/>
    <property type="molecule type" value="Genomic_DNA"/>
</dbReference>
<organism evidence="1 2">
    <name type="scientific">Aliicoccus persicus</name>
    <dbReference type="NCBI Taxonomy" id="930138"/>
    <lineage>
        <taxon>Bacteria</taxon>
        <taxon>Bacillati</taxon>
        <taxon>Bacillota</taxon>
        <taxon>Bacilli</taxon>
        <taxon>Bacillales</taxon>
        <taxon>Staphylococcaceae</taxon>
        <taxon>Aliicoccus</taxon>
    </lineage>
</organism>
<gene>
    <name evidence="1" type="ORF">SAMN05192557_0803</name>
</gene>
<evidence type="ECO:0000313" key="2">
    <source>
        <dbReference type="Proteomes" id="UP000243605"/>
    </source>
</evidence>
<accession>A0A662Z4I8</accession>
<dbReference type="Gene3D" id="3.10.450.50">
    <property type="match status" value="1"/>
</dbReference>
<dbReference type="RefSeq" id="WP_091474146.1">
    <property type="nucleotide sequence ID" value="NZ_FOIT01000002.1"/>
</dbReference>
<dbReference type="InterPro" id="IPR009959">
    <property type="entry name" value="Cyclase_SnoaL-like"/>
</dbReference>
<protein>
    <submittedName>
        <fullName evidence="1">Predicted SnoaL-like aldol condensation-catalyzing enzyme</fullName>
    </submittedName>
</protein>